<dbReference type="EMBL" id="JANJYJ010000005">
    <property type="protein sequence ID" value="KAK3212035.1"/>
    <property type="molecule type" value="Genomic_DNA"/>
</dbReference>
<gene>
    <name evidence="1" type="ORF">Dsin_016741</name>
</gene>
<keyword evidence="2" id="KW-1185">Reference proteome</keyword>
<accession>A0AAE0AF49</accession>
<comment type="caution">
    <text evidence="1">The sequence shown here is derived from an EMBL/GenBank/DDBJ whole genome shotgun (WGS) entry which is preliminary data.</text>
</comment>
<organism evidence="1 2">
    <name type="scientific">Dipteronia sinensis</name>
    <dbReference type="NCBI Taxonomy" id="43782"/>
    <lineage>
        <taxon>Eukaryota</taxon>
        <taxon>Viridiplantae</taxon>
        <taxon>Streptophyta</taxon>
        <taxon>Embryophyta</taxon>
        <taxon>Tracheophyta</taxon>
        <taxon>Spermatophyta</taxon>
        <taxon>Magnoliopsida</taxon>
        <taxon>eudicotyledons</taxon>
        <taxon>Gunneridae</taxon>
        <taxon>Pentapetalae</taxon>
        <taxon>rosids</taxon>
        <taxon>malvids</taxon>
        <taxon>Sapindales</taxon>
        <taxon>Sapindaceae</taxon>
        <taxon>Hippocastanoideae</taxon>
        <taxon>Acereae</taxon>
        <taxon>Dipteronia</taxon>
    </lineage>
</organism>
<protein>
    <submittedName>
        <fullName evidence="1">Uncharacterized protein</fullName>
    </submittedName>
</protein>
<name>A0AAE0AF49_9ROSI</name>
<reference evidence="1" key="1">
    <citation type="journal article" date="2023" name="Plant J.">
        <title>Genome sequences and population genomics provide insights into the demographic history, inbreeding, and mutation load of two 'living fossil' tree species of Dipteronia.</title>
        <authorList>
            <person name="Feng Y."/>
            <person name="Comes H.P."/>
            <person name="Chen J."/>
            <person name="Zhu S."/>
            <person name="Lu R."/>
            <person name="Zhang X."/>
            <person name="Li P."/>
            <person name="Qiu J."/>
            <person name="Olsen K.M."/>
            <person name="Qiu Y."/>
        </authorList>
    </citation>
    <scope>NUCLEOTIDE SEQUENCE</scope>
    <source>
        <strain evidence="1">NBL</strain>
    </source>
</reference>
<sequence>MKGDQVIFVEEIDLILLGEIGSPSMMLLSSEFYPAFLVDLKKWYMTKETLFLRRRRLAGTPLPMASLHRQRLRDTLLQALVQYHLLDLRHLHRHSNDDCVKGADGIGEGV</sequence>
<evidence type="ECO:0000313" key="2">
    <source>
        <dbReference type="Proteomes" id="UP001281410"/>
    </source>
</evidence>
<evidence type="ECO:0000313" key="1">
    <source>
        <dbReference type="EMBL" id="KAK3212035.1"/>
    </source>
</evidence>
<proteinExistence type="predicted"/>
<dbReference type="Proteomes" id="UP001281410">
    <property type="component" value="Unassembled WGS sequence"/>
</dbReference>
<dbReference type="AlphaFoldDB" id="A0AAE0AF49"/>